<gene>
    <name evidence="2" type="ORF">ACFQHR_03875</name>
</gene>
<keyword evidence="1" id="KW-0732">Signal</keyword>
<keyword evidence="3" id="KW-1185">Reference proteome</keyword>
<proteinExistence type="predicted"/>
<evidence type="ECO:0000313" key="2">
    <source>
        <dbReference type="EMBL" id="MFC6996745.1"/>
    </source>
</evidence>
<organism evidence="2 3">
    <name type="scientific">Rufibacter roseus</name>
    <dbReference type="NCBI Taxonomy" id="1567108"/>
    <lineage>
        <taxon>Bacteria</taxon>
        <taxon>Pseudomonadati</taxon>
        <taxon>Bacteroidota</taxon>
        <taxon>Cytophagia</taxon>
        <taxon>Cytophagales</taxon>
        <taxon>Hymenobacteraceae</taxon>
        <taxon>Rufibacter</taxon>
    </lineage>
</organism>
<sequence length="297" mass="33123">MKKAAFLLLLMCLLIAEGFGQVKGTVTDQSTGKPVSFANIWVEDQSIGTTSNEKGQFELKASSLEGKTLIVSCLGYERKLVPVTAAPLKIALKPSAVSLREVTVKRNTARRKAVVNQLDNDTQLCFGSNGTPWIIAQYVPYKPTYSNTPFVDEVAMVTLSNLRKAQFKIRLLEVKENGEPGNDLLTTPLLVTAPKGIKTLRVNLSQYDLLMPSKGFFIAFEWLIIPDNKYEPRDEETGEKLSETFVSYEPSIRTYKKSSQVRHGWIYHQGKWQSTDKVEEGDAIASATPHFQLTLSD</sequence>
<comment type="caution">
    <text evidence="2">The sequence shown here is derived from an EMBL/GenBank/DDBJ whole genome shotgun (WGS) entry which is preliminary data.</text>
</comment>
<evidence type="ECO:0000256" key="1">
    <source>
        <dbReference type="SAM" id="SignalP"/>
    </source>
</evidence>
<protein>
    <submittedName>
        <fullName evidence="2">Carboxypeptidase-like regulatory domain-containing protein</fullName>
    </submittedName>
</protein>
<name>A0ABW2DFT2_9BACT</name>
<dbReference type="SUPFAM" id="SSF49464">
    <property type="entry name" value="Carboxypeptidase regulatory domain-like"/>
    <property type="match status" value="1"/>
</dbReference>
<dbReference type="InterPro" id="IPR008969">
    <property type="entry name" value="CarboxyPept-like_regulatory"/>
</dbReference>
<dbReference type="Gene3D" id="2.60.40.1120">
    <property type="entry name" value="Carboxypeptidase-like, regulatory domain"/>
    <property type="match status" value="1"/>
</dbReference>
<feature type="signal peptide" evidence="1">
    <location>
        <begin position="1"/>
        <end position="22"/>
    </location>
</feature>
<reference evidence="3" key="1">
    <citation type="journal article" date="2019" name="Int. J. Syst. Evol. Microbiol.">
        <title>The Global Catalogue of Microorganisms (GCM) 10K type strain sequencing project: providing services to taxonomists for standard genome sequencing and annotation.</title>
        <authorList>
            <consortium name="The Broad Institute Genomics Platform"/>
            <consortium name="The Broad Institute Genome Sequencing Center for Infectious Disease"/>
            <person name="Wu L."/>
            <person name="Ma J."/>
        </authorList>
    </citation>
    <scope>NUCLEOTIDE SEQUENCE [LARGE SCALE GENOMIC DNA]</scope>
    <source>
        <strain evidence="3">CGMCC 4.7393</strain>
    </source>
</reference>
<dbReference type="RefSeq" id="WP_066623719.1">
    <property type="nucleotide sequence ID" value="NZ_JBHSYQ010000003.1"/>
</dbReference>
<evidence type="ECO:0000313" key="3">
    <source>
        <dbReference type="Proteomes" id="UP001596405"/>
    </source>
</evidence>
<dbReference type="Pfam" id="PF13715">
    <property type="entry name" value="CarbopepD_reg_2"/>
    <property type="match status" value="1"/>
</dbReference>
<dbReference type="Proteomes" id="UP001596405">
    <property type="component" value="Unassembled WGS sequence"/>
</dbReference>
<dbReference type="EMBL" id="JBHSYQ010000003">
    <property type="protein sequence ID" value="MFC6996745.1"/>
    <property type="molecule type" value="Genomic_DNA"/>
</dbReference>
<accession>A0ABW2DFT2</accession>
<feature type="chain" id="PRO_5045850454" evidence="1">
    <location>
        <begin position="23"/>
        <end position="297"/>
    </location>
</feature>